<keyword evidence="8 10" id="KW-1133">Transmembrane helix</keyword>
<keyword evidence="7" id="KW-0067">ATP-binding</keyword>
<name>A0ABD3GVH3_9MARC</name>
<feature type="transmembrane region" description="Helical" evidence="10">
    <location>
        <begin position="599"/>
        <end position="621"/>
    </location>
</feature>
<dbReference type="SMART" id="SM00382">
    <property type="entry name" value="AAA"/>
    <property type="match status" value="2"/>
</dbReference>
<dbReference type="InterPro" id="IPR044726">
    <property type="entry name" value="ABCC_6TM_D2"/>
</dbReference>
<dbReference type="Pfam" id="PF00005">
    <property type="entry name" value="ABC_tran"/>
    <property type="match status" value="2"/>
</dbReference>
<evidence type="ECO:0000313" key="14">
    <source>
        <dbReference type="Proteomes" id="UP001633002"/>
    </source>
</evidence>
<feature type="domain" description="ABC transporter" evidence="11">
    <location>
        <begin position="689"/>
        <end position="913"/>
    </location>
</feature>
<dbReference type="FunFam" id="3.40.50.300:FF:000169">
    <property type="entry name" value="ABC transporter C family member 3"/>
    <property type="match status" value="1"/>
</dbReference>
<evidence type="ECO:0000259" key="11">
    <source>
        <dbReference type="PROSITE" id="PS50893"/>
    </source>
</evidence>
<feature type="transmembrane region" description="Helical" evidence="10">
    <location>
        <begin position="1262"/>
        <end position="1280"/>
    </location>
</feature>
<feature type="transmembrane region" description="Helical" evidence="10">
    <location>
        <begin position="97"/>
        <end position="123"/>
    </location>
</feature>
<keyword evidence="9 10" id="KW-0472">Membrane</keyword>
<keyword evidence="4 10" id="KW-0812">Transmembrane</keyword>
<dbReference type="Proteomes" id="UP001633002">
    <property type="component" value="Unassembled WGS sequence"/>
</dbReference>
<dbReference type="PANTHER" id="PTHR24223:SF189">
    <property type="entry name" value="ABC TRANSPORTER C FAMILY MEMBER 5"/>
    <property type="match status" value="1"/>
</dbReference>
<evidence type="ECO:0000256" key="4">
    <source>
        <dbReference type="ARBA" id="ARBA00022692"/>
    </source>
</evidence>
<keyword evidence="5" id="KW-0677">Repeat</keyword>
<feature type="domain" description="ABC transmembrane type-1" evidence="12">
    <location>
        <begin position="377"/>
        <end position="654"/>
    </location>
</feature>
<dbReference type="GO" id="GO:0005524">
    <property type="term" value="F:ATP binding"/>
    <property type="evidence" value="ECO:0007669"/>
    <property type="project" value="UniProtKB-KW"/>
</dbReference>
<feature type="transmembrane region" description="Helical" evidence="10">
    <location>
        <begin position="1112"/>
        <end position="1132"/>
    </location>
</feature>
<feature type="transmembrane region" description="Helical" evidence="10">
    <location>
        <begin position="1138"/>
        <end position="1159"/>
    </location>
</feature>
<proteinExistence type="inferred from homology"/>
<feature type="transmembrane region" description="Helical" evidence="10">
    <location>
        <begin position="1231"/>
        <end position="1250"/>
    </location>
</feature>
<evidence type="ECO:0000256" key="10">
    <source>
        <dbReference type="SAM" id="Phobius"/>
    </source>
</evidence>
<keyword evidence="14" id="KW-1185">Reference proteome</keyword>
<dbReference type="Gene3D" id="3.40.50.300">
    <property type="entry name" value="P-loop containing nucleotide triphosphate hydrolases"/>
    <property type="match status" value="2"/>
</dbReference>
<dbReference type="Pfam" id="PF00664">
    <property type="entry name" value="ABC_membrane"/>
    <property type="match status" value="2"/>
</dbReference>
<dbReference type="PROSITE" id="PS50929">
    <property type="entry name" value="ABC_TM1F"/>
    <property type="match status" value="2"/>
</dbReference>
<evidence type="ECO:0000259" key="12">
    <source>
        <dbReference type="PROSITE" id="PS50929"/>
    </source>
</evidence>
<dbReference type="PANTHER" id="PTHR24223">
    <property type="entry name" value="ATP-BINDING CASSETTE SUB-FAMILY C"/>
    <property type="match status" value="1"/>
</dbReference>
<dbReference type="FunFam" id="1.20.1560.10:FF:000003">
    <property type="entry name" value="ABC transporter C family member 10"/>
    <property type="match status" value="1"/>
</dbReference>
<dbReference type="InterPro" id="IPR003593">
    <property type="entry name" value="AAA+_ATPase"/>
</dbReference>
<evidence type="ECO:0000256" key="1">
    <source>
        <dbReference type="ARBA" id="ARBA00004141"/>
    </source>
</evidence>
<evidence type="ECO:0000256" key="8">
    <source>
        <dbReference type="ARBA" id="ARBA00022989"/>
    </source>
</evidence>
<feature type="transmembrane region" description="Helical" evidence="10">
    <location>
        <begin position="998"/>
        <end position="1021"/>
    </location>
</feature>
<sequence length="1570" mass="175620">MLTSVTRSPCAPPVPPFDFDRVSRGTFESHDFSGSRDSETKKGVDKAVCTMWLEEELFQYWTEDGSETWGRYCQAGLGKCEGESCSDGSSSDLRPPWFSACGIHTFTSVVCLLFIVVSLFSLLGRGRRRFTSSEEEKKQTNYSASPSLKYGLSFACCVLLFIENVGLAVDGLIQARSANDWPLYAQVKEVTLSIVWALPSVSTYRSWKQNKEFSSWVRTWWIVGFVLTLLTLVPNFIFTDSWNPHIVIVETSMIPVAGILFLLAVREAKRNPEEDASVKESLLGGKADQEPGVTPYATAGLFSLATHSWIHSLISKGSKKILELQDIPLPAPQDEAKNNYARFKENWEKEVEKKHLRRPSFYKAVVRTFWRKATYNVVVASLNSTAAYVGPFLIEDFVEYLAGRRRFPHEGLVLVSCFSLSKAVEITTQGQWFLGMQLLGLNFKSALTAFVYHKNLVLSNQARQSHTTGEIVNYVTVDVERIGNFSWYFQEIWTVPLQLGLAFVILYKTLGLVALAALLASFVAVALNVPLNSWQDGYQDHLMKAKDKRMKSLTESLRSMRILKLQAWETRYLSKLEKLRVVEYGWLKRLVYVNTGITFLFWTSPIFVSVATFGTCVLMGVPLTTGKILSALAVFITISDPLSTLPELLSMVSQAKISADRLQTYLLEEELQEDAVTRLTPANERDVAVEVKNGEFKWTESAVTSSTLKDISFQVAKGQKVAICGMVGAGKSSLLSCLLGDIPKVSGTVTVEGTTAYVAQSSWIQSGKVEDNITFGRAMDRRRYEETIRVCCLEKDMELFAYGDQTVIGERGINMSGGQKQRIQLARAVYQDADVYLLDDPFSALDAHTSNDIFTNCVLGTLSSKTVIYVTHQVDFLSAADLVLVLLDGKIVQAGKYDDLLRAGTELGLMVGAHNEAVKFIHASGYSKGDTMDADQIQNGSSEELRRNSSLQLSRGNSNKEIIPETEKKQLVEDEEVEKGKVDFSVYRTYLTSVYNGALLPAILLANACFQVLQIGSNYWMAWATPASEGEAHKVSNQKLILVYCAFAFSGCVFVCIRSLLLSFFGLMAAQEFFKSMLRCIFRAPMSFFESTPNGRILSRASSDQNTLDSQIIYTLSGVLFSSVQLIGITVVMCQVTWWVLVVVIPLTFVGVWMQQYYITTARPLQRIAGVMKAPIIHHYSESIAGTATIRGFQQEQRFLEKEFHHFDQFTRATFHNFSSLQWLMFRMESLATIVFTFCLVYVVVFPIGALDPGLAGLAVTYGLQLNFMLTWWLWSFCYLENRIISVERIKQFTNLEQEAPSVIQESRPPADWPLQGLIELRNLQVRYNSHSPLVLHGLTCRIEGGQKLGVVGRTGSGKSTLIQTLFRLVEPTGGNILIDGLDITCMGLHDLRSRLSVIPQDPTLFEGTMRFNLDPLEQYSDTEIWEALDKCQLGDVVRASDMKLDLPVTENGENWSVGQRQLVCLGRALLKRTRILVLDEATASVDSTTDGLIQNTIRTEFDQCTVITVAHRIASVVDSDRVLVLSDGKIVEYDAPGHLLKNHSSYFYKLVSEYSTRSSSVGDLSKMEM</sequence>
<dbReference type="InterPro" id="IPR017871">
    <property type="entry name" value="ABC_transporter-like_CS"/>
</dbReference>
<feature type="transmembrane region" description="Helical" evidence="10">
    <location>
        <begin position="505"/>
        <end position="527"/>
    </location>
</feature>
<feature type="domain" description="ABC transmembrane type-1" evidence="12">
    <location>
        <begin position="1002"/>
        <end position="1272"/>
    </location>
</feature>
<dbReference type="InterPro" id="IPR003439">
    <property type="entry name" value="ABC_transporter-like_ATP-bd"/>
</dbReference>
<dbReference type="InterPro" id="IPR036640">
    <property type="entry name" value="ABC1_TM_sf"/>
</dbReference>
<dbReference type="CDD" id="cd03250">
    <property type="entry name" value="ABCC_MRP_domain1"/>
    <property type="match status" value="1"/>
</dbReference>
<accession>A0ABD3GVH3</accession>
<dbReference type="EMBL" id="JBJQOH010000006">
    <property type="protein sequence ID" value="KAL3682422.1"/>
    <property type="molecule type" value="Genomic_DNA"/>
</dbReference>
<comment type="caution">
    <text evidence="13">The sequence shown here is derived from an EMBL/GenBank/DDBJ whole genome shotgun (WGS) entry which is preliminary data.</text>
</comment>
<evidence type="ECO:0000256" key="7">
    <source>
        <dbReference type="ARBA" id="ARBA00022840"/>
    </source>
</evidence>
<comment type="subcellular location">
    <subcellularLocation>
        <location evidence="1">Membrane</location>
        <topology evidence="1">Multi-pass membrane protein</topology>
    </subcellularLocation>
</comment>
<dbReference type="InterPro" id="IPR027417">
    <property type="entry name" value="P-loop_NTPase"/>
</dbReference>
<dbReference type="CDD" id="cd03244">
    <property type="entry name" value="ABCC_MRP_domain2"/>
    <property type="match status" value="1"/>
</dbReference>
<dbReference type="InterPro" id="IPR050173">
    <property type="entry name" value="ABC_transporter_C-like"/>
</dbReference>
<dbReference type="InterPro" id="IPR011527">
    <property type="entry name" value="ABC1_TM_dom"/>
</dbReference>
<keyword evidence="6" id="KW-0547">Nucleotide-binding</keyword>
<comment type="similarity">
    <text evidence="2">Belongs to the ABC transporter superfamily. ABCC family. Conjugate transporter (TC 3.A.1.208) subfamily.</text>
</comment>
<dbReference type="GO" id="GO:0016020">
    <property type="term" value="C:membrane"/>
    <property type="evidence" value="ECO:0007669"/>
    <property type="project" value="UniProtKB-SubCell"/>
</dbReference>
<reference evidence="13 14" key="1">
    <citation type="submission" date="2024-09" db="EMBL/GenBank/DDBJ databases">
        <title>Chromosome-scale assembly of Riccia sorocarpa.</title>
        <authorList>
            <person name="Paukszto L."/>
        </authorList>
    </citation>
    <scope>NUCLEOTIDE SEQUENCE [LARGE SCALE GENOMIC DNA]</scope>
    <source>
        <strain evidence="13">LP-2024</strain>
        <tissue evidence="13">Aerial parts of the thallus</tissue>
    </source>
</reference>
<dbReference type="CDD" id="cd18579">
    <property type="entry name" value="ABC_6TM_ABCC_D1"/>
    <property type="match status" value="1"/>
</dbReference>
<dbReference type="FunFam" id="3.40.50.300:FF:000508">
    <property type="entry name" value="ABC transporter C family member 5"/>
    <property type="match status" value="1"/>
</dbReference>
<dbReference type="PROSITE" id="PS00211">
    <property type="entry name" value="ABC_TRANSPORTER_1"/>
    <property type="match status" value="1"/>
</dbReference>
<evidence type="ECO:0000256" key="3">
    <source>
        <dbReference type="ARBA" id="ARBA00022448"/>
    </source>
</evidence>
<feature type="transmembrane region" description="Helical" evidence="10">
    <location>
        <begin position="244"/>
        <end position="265"/>
    </location>
</feature>
<dbReference type="InterPro" id="IPR044746">
    <property type="entry name" value="ABCC_6TM_D1"/>
</dbReference>
<evidence type="ECO:0000256" key="9">
    <source>
        <dbReference type="ARBA" id="ARBA00023136"/>
    </source>
</evidence>
<dbReference type="SUPFAM" id="SSF52540">
    <property type="entry name" value="P-loop containing nucleoside triphosphate hydrolases"/>
    <property type="match status" value="2"/>
</dbReference>
<dbReference type="SUPFAM" id="SSF90123">
    <property type="entry name" value="ABC transporter transmembrane region"/>
    <property type="match status" value="2"/>
</dbReference>
<evidence type="ECO:0000256" key="5">
    <source>
        <dbReference type="ARBA" id="ARBA00022737"/>
    </source>
</evidence>
<protein>
    <submittedName>
        <fullName evidence="13">Uncharacterized protein</fullName>
    </submittedName>
</protein>
<gene>
    <name evidence="13" type="ORF">R1sor_000444</name>
</gene>
<evidence type="ECO:0000256" key="2">
    <source>
        <dbReference type="ARBA" id="ARBA00009726"/>
    </source>
</evidence>
<evidence type="ECO:0000256" key="6">
    <source>
        <dbReference type="ARBA" id="ARBA00022741"/>
    </source>
</evidence>
<keyword evidence="3" id="KW-0813">Transport</keyword>
<organism evidence="13 14">
    <name type="scientific">Riccia sorocarpa</name>
    <dbReference type="NCBI Taxonomy" id="122646"/>
    <lineage>
        <taxon>Eukaryota</taxon>
        <taxon>Viridiplantae</taxon>
        <taxon>Streptophyta</taxon>
        <taxon>Embryophyta</taxon>
        <taxon>Marchantiophyta</taxon>
        <taxon>Marchantiopsida</taxon>
        <taxon>Marchantiidae</taxon>
        <taxon>Marchantiales</taxon>
        <taxon>Ricciaceae</taxon>
        <taxon>Riccia</taxon>
    </lineage>
</organism>
<dbReference type="Gene3D" id="1.20.1560.10">
    <property type="entry name" value="ABC transporter type 1, transmembrane domain"/>
    <property type="match status" value="2"/>
</dbReference>
<dbReference type="CDD" id="cd18580">
    <property type="entry name" value="ABC_6TM_ABCC_D2"/>
    <property type="match status" value="1"/>
</dbReference>
<dbReference type="PROSITE" id="PS50893">
    <property type="entry name" value="ABC_TRANSPORTER_2"/>
    <property type="match status" value="2"/>
</dbReference>
<feature type="transmembrane region" description="Helical" evidence="10">
    <location>
        <begin position="219"/>
        <end position="238"/>
    </location>
</feature>
<evidence type="ECO:0000313" key="13">
    <source>
        <dbReference type="EMBL" id="KAL3682422.1"/>
    </source>
</evidence>
<dbReference type="FunFam" id="1.20.1560.10:FF:000002">
    <property type="entry name" value="ABC transporter C family member 5"/>
    <property type="match status" value="1"/>
</dbReference>
<feature type="transmembrane region" description="Helical" evidence="10">
    <location>
        <begin position="1041"/>
        <end position="1069"/>
    </location>
</feature>
<feature type="domain" description="ABC transporter" evidence="11">
    <location>
        <begin position="1319"/>
        <end position="1553"/>
    </location>
</feature>